<sequence>MRSMSYLSNMTSESNLYRSTTKSPGKKRFVASKSSSKSGPATSYKLSSPVRTILSRELQMPCFKGSDGPLQPVNSRRRFQRRGSKSASMLRSLSSSHMVAELLKNDSRREERTDTTELLIGSMKRISTESNRSSSSSYSESSSSMGGSMATLSSHMEDSSNSLLPSREQSSA</sequence>
<dbReference type="EMBL" id="CAACVS010000226">
    <property type="protein sequence ID" value="VEU39641.1"/>
    <property type="molecule type" value="Genomic_DNA"/>
</dbReference>
<feature type="compositionally biased region" description="Polar residues" evidence="1">
    <location>
        <begin position="159"/>
        <end position="172"/>
    </location>
</feature>
<feature type="compositionally biased region" description="Polar residues" evidence="1">
    <location>
        <begin position="39"/>
        <end position="48"/>
    </location>
</feature>
<dbReference type="AlphaFoldDB" id="A0A448ZC75"/>
<protein>
    <submittedName>
        <fullName evidence="2">Uncharacterized protein</fullName>
    </submittedName>
</protein>
<gene>
    <name evidence="2" type="ORF">PSNMU_V1.4_AUG-EV-PASAV3_0063680</name>
</gene>
<name>A0A448ZC75_9STRA</name>
<organism evidence="2 3">
    <name type="scientific">Pseudo-nitzschia multistriata</name>
    <dbReference type="NCBI Taxonomy" id="183589"/>
    <lineage>
        <taxon>Eukaryota</taxon>
        <taxon>Sar</taxon>
        <taxon>Stramenopiles</taxon>
        <taxon>Ochrophyta</taxon>
        <taxon>Bacillariophyta</taxon>
        <taxon>Bacillariophyceae</taxon>
        <taxon>Bacillariophycidae</taxon>
        <taxon>Bacillariales</taxon>
        <taxon>Bacillariaceae</taxon>
        <taxon>Pseudo-nitzschia</taxon>
    </lineage>
</organism>
<feature type="compositionally biased region" description="Basic and acidic residues" evidence="1">
    <location>
        <begin position="103"/>
        <end position="115"/>
    </location>
</feature>
<feature type="region of interest" description="Disordered" evidence="1">
    <location>
        <begin position="62"/>
        <end position="172"/>
    </location>
</feature>
<feature type="compositionally biased region" description="Low complexity" evidence="1">
    <location>
        <begin position="128"/>
        <end position="154"/>
    </location>
</feature>
<feature type="region of interest" description="Disordered" evidence="1">
    <location>
        <begin position="1"/>
        <end position="48"/>
    </location>
</feature>
<feature type="compositionally biased region" description="Polar residues" evidence="1">
    <location>
        <begin position="1"/>
        <end position="23"/>
    </location>
</feature>
<keyword evidence="3" id="KW-1185">Reference proteome</keyword>
<feature type="compositionally biased region" description="Basic residues" evidence="1">
    <location>
        <begin position="75"/>
        <end position="84"/>
    </location>
</feature>
<dbReference type="Proteomes" id="UP000291116">
    <property type="component" value="Unassembled WGS sequence"/>
</dbReference>
<proteinExistence type="predicted"/>
<evidence type="ECO:0000313" key="3">
    <source>
        <dbReference type="Proteomes" id="UP000291116"/>
    </source>
</evidence>
<accession>A0A448ZC75</accession>
<evidence type="ECO:0000256" key="1">
    <source>
        <dbReference type="SAM" id="MobiDB-lite"/>
    </source>
</evidence>
<feature type="compositionally biased region" description="Low complexity" evidence="1">
    <location>
        <begin position="85"/>
        <end position="96"/>
    </location>
</feature>
<evidence type="ECO:0000313" key="2">
    <source>
        <dbReference type="EMBL" id="VEU39641.1"/>
    </source>
</evidence>
<reference evidence="2 3" key="1">
    <citation type="submission" date="2019-01" db="EMBL/GenBank/DDBJ databases">
        <authorList>
            <person name="Ferrante I. M."/>
        </authorList>
    </citation>
    <scope>NUCLEOTIDE SEQUENCE [LARGE SCALE GENOMIC DNA]</scope>
    <source>
        <strain evidence="2 3">B856</strain>
    </source>
</reference>